<evidence type="ECO:0000256" key="5">
    <source>
        <dbReference type="ARBA" id="ARBA00023014"/>
    </source>
</evidence>
<dbReference type="PANTHER" id="PTHR43273:SF8">
    <property type="entry name" value="RADICAL SAM DOMAIN PROTEIN"/>
    <property type="match status" value="1"/>
</dbReference>
<name>A0A6J5KE68_9BURK</name>
<evidence type="ECO:0000256" key="1">
    <source>
        <dbReference type="ARBA" id="ARBA00001966"/>
    </source>
</evidence>
<dbReference type="InterPro" id="IPR007197">
    <property type="entry name" value="rSAM"/>
</dbReference>
<dbReference type="GeneID" id="27801377"/>
<keyword evidence="2" id="KW-0949">S-adenosyl-L-methionine</keyword>
<keyword evidence="5" id="KW-0411">Iron-sulfur</keyword>
<dbReference type="SUPFAM" id="SSF102114">
    <property type="entry name" value="Radical SAM enzymes"/>
    <property type="match status" value="1"/>
</dbReference>
<dbReference type="InterPro" id="IPR006638">
    <property type="entry name" value="Elp3/MiaA/NifB-like_rSAM"/>
</dbReference>
<dbReference type="AlphaFoldDB" id="A0A6J5KE68"/>
<sequence length="485" mass="54919">MAKFLPPSAFDADGDYQLLPFNFTQLDGERYVVTNMAGEYLTLGRQDLKRLVSHELRSDEPVFRSARTKHLIEVRGDQSPRELLALKARTRYQRLPNFTNLHIFVVTLRCDHSCPYCQVSRQSENREAFDMSREVADASIDLMFRSPSPALKLEFQGGEPLLNFELVRYIVEKVEQRAKAESRELEIVIATTLSLATQEILEYCRDHRILLSTSLDGPADLHNRNRPRPGRDSHERYVDGLQRAREIVGFDRVSAMMTTTQHSLSRVEEIIDEYLSLGFGGIFLRPLSPYGFAVKTKAIKSYRLADWLPFYFAGLDYIIDLNRKGVPFREHYASLVLQKMLTSNDPGYVDLMNPAGAGIAAVVCNYDGGVFASDEARMLAEMGDMTFKLGHVLKNSYEEIFLSDVLLNALEDSFTLSVPMCSECAFEPFCGADPVYAHAIHGDVVGRKPSSDFCRRNMAIFRRLITIMETDPEAKAIFQGWVAAC</sequence>
<feature type="domain" description="Radical SAM core" evidence="6">
    <location>
        <begin position="94"/>
        <end position="329"/>
    </location>
</feature>
<evidence type="ECO:0000313" key="8">
    <source>
        <dbReference type="Proteomes" id="UP000494102"/>
    </source>
</evidence>
<reference evidence="7 8" key="1">
    <citation type="submission" date="2020-04" db="EMBL/GenBank/DDBJ databases">
        <authorList>
            <person name="De Canck E."/>
        </authorList>
    </citation>
    <scope>NUCLEOTIDE SEQUENCE [LARGE SCALE GENOMIC DNA]</scope>
    <source>
        <strain evidence="7 8">LMG 9964</strain>
    </source>
</reference>
<dbReference type="SFLD" id="SFLDG01384">
    <property type="entry name" value="thioether_bond_formation_requi"/>
    <property type="match status" value="1"/>
</dbReference>
<dbReference type="EMBL" id="CADILN010000015">
    <property type="protein sequence ID" value="CAB4052543.1"/>
    <property type="molecule type" value="Genomic_DNA"/>
</dbReference>
<comment type="cofactor">
    <cofactor evidence="1">
        <name>[4Fe-4S] cluster</name>
        <dbReference type="ChEBI" id="CHEBI:49883"/>
    </cofactor>
</comment>
<dbReference type="SFLD" id="SFLDG01067">
    <property type="entry name" value="SPASM/twitch_domain_containing"/>
    <property type="match status" value="1"/>
</dbReference>
<evidence type="ECO:0000313" key="7">
    <source>
        <dbReference type="EMBL" id="CAB4052543.1"/>
    </source>
</evidence>
<dbReference type="Proteomes" id="UP000494102">
    <property type="component" value="Unassembled WGS sequence"/>
</dbReference>
<dbReference type="InterPro" id="IPR023867">
    <property type="entry name" value="Sulphatase_maturase_rSAM"/>
</dbReference>
<gene>
    <name evidence="7" type="ORF">LMG9964_06233</name>
</gene>
<keyword evidence="4" id="KW-0408">Iron</keyword>
<dbReference type="NCBIfam" id="TIGR03978">
    <property type="entry name" value="rSAM_paired_1"/>
    <property type="match status" value="1"/>
</dbReference>
<evidence type="ECO:0000259" key="6">
    <source>
        <dbReference type="PROSITE" id="PS51918"/>
    </source>
</evidence>
<dbReference type="CDD" id="cd01335">
    <property type="entry name" value="Radical_SAM"/>
    <property type="match status" value="1"/>
</dbReference>
<keyword evidence="3" id="KW-0479">Metal-binding</keyword>
<dbReference type="SFLD" id="SFLDG01386">
    <property type="entry name" value="main_SPASM_domain-containing"/>
    <property type="match status" value="1"/>
</dbReference>
<dbReference type="SFLD" id="SFLDS00029">
    <property type="entry name" value="Radical_SAM"/>
    <property type="match status" value="1"/>
</dbReference>
<dbReference type="InterPro" id="IPR024023">
    <property type="entry name" value="rSAM_paired_HxsB"/>
</dbReference>
<evidence type="ECO:0000256" key="3">
    <source>
        <dbReference type="ARBA" id="ARBA00022723"/>
    </source>
</evidence>
<dbReference type="Gene3D" id="3.20.20.70">
    <property type="entry name" value="Aldolase class I"/>
    <property type="match status" value="1"/>
</dbReference>
<dbReference type="InterPro" id="IPR013785">
    <property type="entry name" value="Aldolase_TIM"/>
</dbReference>
<dbReference type="Pfam" id="PF04055">
    <property type="entry name" value="Radical_SAM"/>
    <property type="match status" value="1"/>
</dbReference>
<evidence type="ECO:0000256" key="4">
    <source>
        <dbReference type="ARBA" id="ARBA00023004"/>
    </source>
</evidence>
<dbReference type="PANTHER" id="PTHR43273">
    <property type="entry name" value="ANAEROBIC SULFATASE-MATURATING ENZYME HOMOLOG ASLB-RELATED"/>
    <property type="match status" value="1"/>
</dbReference>
<dbReference type="GO" id="GO:0016491">
    <property type="term" value="F:oxidoreductase activity"/>
    <property type="evidence" value="ECO:0007669"/>
    <property type="project" value="InterPro"/>
</dbReference>
<organism evidence="7 8">
    <name type="scientific">Paraburkholderia phenoliruptrix</name>
    <dbReference type="NCBI Taxonomy" id="252970"/>
    <lineage>
        <taxon>Bacteria</taxon>
        <taxon>Pseudomonadati</taxon>
        <taxon>Pseudomonadota</taxon>
        <taxon>Betaproteobacteria</taxon>
        <taxon>Burkholderiales</taxon>
        <taxon>Burkholderiaceae</taxon>
        <taxon>Paraburkholderia</taxon>
    </lineage>
</organism>
<dbReference type="GO" id="GO:0046872">
    <property type="term" value="F:metal ion binding"/>
    <property type="evidence" value="ECO:0007669"/>
    <property type="project" value="UniProtKB-KW"/>
</dbReference>
<dbReference type="InterPro" id="IPR058240">
    <property type="entry name" value="rSAM_sf"/>
</dbReference>
<evidence type="ECO:0000256" key="2">
    <source>
        <dbReference type="ARBA" id="ARBA00022691"/>
    </source>
</evidence>
<dbReference type="RefSeq" id="WP_015004274.1">
    <property type="nucleotide sequence ID" value="NZ_CADILN010000015.1"/>
</dbReference>
<dbReference type="GO" id="GO:0051536">
    <property type="term" value="F:iron-sulfur cluster binding"/>
    <property type="evidence" value="ECO:0007669"/>
    <property type="project" value="UniProtKB-KW"/>
</dbReference>
<accession>A0A6J5KE68</accession>
<dbReference type="PROSITE" id="PS51918">
    <property type="entry name" value="RADICAL_SAM"/>
    <property type="match status" value="1"/>
</dbReference>
<dbReference type="SMART" id="SM00729">
    <property type="entry name" value="Elp3"/>
    <property type="match status" value="1"/>
</dbReference>
<proteinExistence type="predicted"/>
<protein>
    <recommendedName>
        <fullName evidence="6">Radical SAM core domain-containing protein</fullName>
    </recommendedName>
</protein>